<keyword evidence="8" id="KW-1185">Reference proteome</keyword>
<evidence type="ECO:0000256" key="6">
    <source>
        <dbReference type="RuleBase" id="RU366034"/>
    </source>
</evidence>
<sequence>MAYPSYQFPDFFSYCSYALRFNQYEKAVSAETRQWVHRYSEGVIPPSEFQNFDAQKYVWLASTCYPDAGYPQFRVCADFLTYLFHVDDLTDKMDNNGTRGTAEQIMDAFRDPSNTLQNDQFLIGRMSADMLKRMQQTALPRVQQRFIDGVNLFFQAVNKQAQYRQAESIPDLDSYISERRDTGALKPCWALIEYANNLHIPDHILNSPIVREMEDIANDVICYTNDLVSYPVEHSKGHTHNIIPVIMHQNPNMTLVEAVDHVSKVMFEKMDKFNQLKATLLETPLSLNLAVYIEGMENWMIGHAHFAFESERYLGKQGRSIRQTRIISLLAPL</sequence>
<reference evidence="7 8" key="1">
    <citation type="submission" date="2014-04" db="EMBL/GenBank/DDBJ databases">
        <title>Evolutionary Origins and Diversification of the Mycorrhizal Mutualists.</title>
        <authorList>
            <consortium name="DOE Joint Genome Institute"/>
            <consortium name="Mycorrhizal Genomics Consortium"/>
            <person name="Kohler A."/>
            <person name="Kuo A."/>
            <person name="Nagy L.G."/>
            <person name="Floudas D."/>
            <person name="Copeland A."/>
            <person name="Barry K.W."/>
            <person name="Cichocki N."/>
            <person name="Veneault-Fourrey C."/>
            <person name="LaButti K."/>
            <person name="Lindquist E.A."/>
            <person name="Lipzen A."/>
            <person name="Lundell T."/>
            <person name="Morin E."/>
            <person name="Murat C."/>
            <person name="Riley R."/>
            <person name="Ohm R."/>
            <person name="Sun H."/>
            <person name="Tunlid A."/>
            <person name="Henrissat B."/>
            <person name="Grigoriev I.V."/>
            <person name="Hibbett D.S."/>
            <person name="Martin F."/>
        </authorList>
    </citation>
    <scope>NUCLEOTIDE SEQUENCE [LARGE SCALE GENOMIC DNA]</scope>
    <source>
        <strain evidence="7 8">FD-317 M1</strain>
    </source>
</reference>
<dbReference type="GO" id="GO:0046872">
    <property type="term" value="F:metal ion binding"/>
    <property type="evidence" value="ECO:0007669"/>
    <property type="project" value="UniProtKB-KW"/>
</dbReference>
<dbReference type="AlphaFoldDB" id="A0A0D0BTR9"/>
<evidence type="ECO:0000256" key="4">
    <source>
        <dbReference type="ARBA" id="ARBA00022842"/>
    </source>
</evidence>
<proteinExistence type="inferred from homology"/>
<comment type="similarity">
    <text evidence="2 6">Belongs to the terpene synthase family.</text>
</comment>
<dbReference type="Proteomes" id="UP000053593">
    <property type="component" value="Unassembled WGS sequence"/>
</dbReference>
<dbReference type="SFLD" id="SFLDS00005">
    <property type="entry name" value="Isoprenoid_Synthase_Type_I"/>
    <property type="match status" value="1"/>
</dbReference>
<keyword evidence="5 6" id="KW-0456">Lyase</keyword>
<protein>
    <recommendedName>
        <fullName evidence="6">Terpene synthase</fullName>
        <ecNumber evidence="6">4.2.3.-</ecNumber>
    </recommendedName>
</protein>
<dbReference type="EC" id="4.2.3.-" evidence="6"/>
<comment type="cofactor">
    <cofactor evidence="1 6">
        <name>Mg(2+)</name>
        <dbReference type="ChEBI" id="CHEBI:18420"/>
    </cofactor>
</comment>
<dbReference type="GO" id="GO:0008299">
    <property type="term" value="P:isoprenoid biosynthetic process"/>
    <property type="evidence" value="ECO:0007669"/>
    <property type="project" value="UniProtKB-ARBA"/>
</dbReference>
<dbReference type="HOGENOM" id="CLU_042538_2_1_1"/>
<evidence type="ECO:0000256" key="2">
    <source>
        <dbReference type="ARBA" id="ARBA00006333"/>
    </source>
</evidence>
<dbReference type="EMBL" id="KN834835">
    <property type="protein sequence ID" value="KIK52964.1"/>
    <property type="molecule type" value="Genomic_DNA"/>
</dbReference>
<dbReference type="SUPFAM" id="SSF48576">
    <property type="entry name" value="Terpenoid synthases"/>
    <property type="match status" value="1"/>
</dbReference>
<dbReference type="Gene3D" id="1.10.600.10">
    <property type="entry name" value="Farnesyl Diphosphate Synthase"/>
    <property type="match status" value="1"/>
</dbReference>
<dbReference type="OrthoDB" id="2861623at2759"/>
<accession>A0A0D0BTR9</accession>
<dbReference type="InterPro" id="IPR034686">
    <property type="entry name" value="Terpene_cyclase-like_2"/>
</dbReference>
<keyword evidence="4 6" id="KW-0460">Magnesium</keyword>
<evidence type="ECO:0000313" key="8">
    <source>
        <dbReference type="Proteomes" id="UP000053593"/>
    </source>
</evidence>
<evidence type="ECO:0000313" key="7">
    <source>
        <dbReference type="EMBL" id="KIK52964.1"/>
    </source>
</evidence>
<dbReference type="GO" id="GO:0010333">
    <property type="term" value="F:terpene synthase activity"/>
    <property type="evidence" value="ECO:0007669"/>
    <property type="project" value="InterPro"/>
</dbReference>
<gene>
    <name evidence="7" type="ORF">GYMLUDRAFT_179557</name>
</gene>
<dbReference type="PANTHER" id="PTHR35201:SF4">
    <property type="entry name" value="BETA-PINACENE SYNTHASE-RELATED"/>
    <property type="match status" value="1"/>
</dbReference>
<dbReference type="InterPro" id="IPR008949">
    <property type="entry name" value="Isoprenoid_synthase_dom_sf"/>
</dbReference>
<evidence type="ECO:0000256" key="3">
    <source>
        <dbReference type="ARBA" id="ARBA00022723"/>
    </source>
</evidence>
<dbReference type="Pfam" id="PF19086">
    <property type="entry name" value="Terpene_syn_C_2"/>
    <property type="match status" value="1"/>
</dbReference>
<organism evidence="7 8">
    <name type="scientific">Collybiopsis luxurians FD-317 M1</name>
    <dbReference type="NCBI Taxonomy" id="944289"/>
    <lineage>
        <taxon>Eukaryota</taxon>
        <taxon>Fungi</taxon>
        <taxon>Dikarya</taxon>
        <taxon>Basidiomycota</taxon>
        <taxon>Agaricomycotina</taxon>
        <taxon>Agaricomycetes</taxon>
        <taxon>Agaricomycetidae</taxon>
        <taxon>Agaricales</taxon>
        <taxon>Marasmiineae</taxon>
        <taxon>Omphalotaceae</taxon>
        <taxon>Collybiopsis</taxon>
        <taxon>Collybiopsis luxurians</taxon>
    </lineage>
</organism>
<dbReference type="SFLD" id="SFLDG01020">
    <property type="entry name" value="Terpene_Cyclase_Like_2"/>
    <property type="match status" value="1"/>
</dbReference>
<evidence type="ECO:0000256" key="5">
    <source>
        <dbReference type="ARBA" id="ARBA00023239"/>
    </source>
</evidence>
<dbReference type="PANTHER" id="PTHR35201">
    <property type="entry name" value="TERPENE SYNTHASE"/>
    <property type="match status" value="1"/>
</dbReference>
<name>A0A0D0BTR9_9AGAR</name>
<evidence type="ECO:0000256" key="1">
    <source>
        <dbReference type="ARBA" id="ARBA00001946"/>
    </source>
</evidence>
<keyword evidence="3 6" id="KW-0479">Metal-binding</keyword>